<evidence type="ECO:0000313" key="2">
    <source>
        <dbReference type="EMBL" id="MDM1049502.1"/>
    </source>
</evidence>
<proteinExistence type="predicted"/>
<name>A0ABT7NQI1_9SPHI</name>
<accession>A0ABT7NQI1</accession>
<gene>
    <name evidence="2" type="ORF">HX018_14775</name>
</gene>
<evidence type="ECO:0000259" key="1">
    <source>
        <dbReference type="PROSITE" id="PS00028"/>
    </source>
</evidence>
<keyword evidence="3" id="KW-1185">Reference proteome</keyword>
<dbReference type="PROSITE" id="PS00028">
    <property type="entry name" value="ZINC_FINGER_C2H2_1"/>
    <property type="match status" value="1"/>
</dbReference>
<reference evidence="2" key="2">
    <citation type="journal article" date="2022" name="Sci. Total Environ.">
        <title>Prevalence, transmission, and molecular epidemiology of tet(X)-positive bacteria among humans, animals, and environmental niches in China: An epidemiological, and genomic-based study.</title>
        <authorList>
            <person name="Dong N."/>
            <person name="Zeng Y."/>
            <person name="Cai C."/>
            <person name="Sun C."/>
            <person name="Lu J."/>
            <person name="Liu C."/>
            <person name="Zhou H."/>
            <person name="Sun Q."/>
            <person name="Shu L."/>
            <person name="Wang H."/>
            <person name="Wang Y."/>
            <person name="Wang S."/>
            <person name="Wu C."/>
            <person name="Chan E.W."/>
            <person name="Chen G."/>
            <person name="Shen Z."/>
            <person name="Chen S."/>
            <person name="Zhang R."/>
        </authorList>
    </citation>
    <scope>NUCLEOTIDE SEQUENCE</scope>
    <source>
        <strain evidence="2">R1692</strain>
    </source>
</reference>
<comment type="caution">
    <text evidence="2">The sequence shown here is derived from an EMBL/GenBank/DDBJ whole genome shotgun (WGS) entry which is preliminary data.</text>
</comment>
<evidence type="ECO:0000313" key="3">
    <source>
        <dbReference type="Proteomes" id="UP001170954"/>
    </source>
</evidence>
<protein>
    <recommendedName>
        <fullName evidence="1">C2H2-type domain-containing protein</fullName>
    </recommendedName>
</protein>
<dbReference type="InterPro" id="IPR013087">
    <property type="entry name" value="Znf_C2H2_type"/>
</dbReference>
<dbReference type="Proteomes" id="UP001170954">
    <property type="component" value="Unassembled WGS sequence"/>
</dbReference>
<dbReference type="RefSeq" id="WP_286651911.1">
    <property type="nucleotide sequence ID" value="NZ_JACAGK010000048.1"/>
</dbReference>
<organism evidence="2 3">
    <name type="scientific">Sphingobacterium hotanense</name>
    <dbReference type="NCBI Taxonomy" id="649196"/>
    <lineage>
        <taxon>Bacteria</taxon>
        <taxon>Pseudomonadati</taxon>
        <taxon>Bacteroidota</taxon>
        <taxon>Sphingobacteriia</taxon>
        <taxon>Sphingobacteriales</taxon>
        <taxon>Sphingobacteriaceae</taxon>
        <taxon>Sphingobacterium</taxon>
    </lineage>
</organism>
<sequence>MKEISTTIFKCDHCNKNYLRKYAAVNHESKCFHNPTNFQPCLNGCKHLGREDVTIEVDNGHGGYKFTANAFLCKKKNQLMYPLSAKRLHDKYDLESHDQIQMPLLKCDDFEKDDFISIFDI</sequence>
<dbReference type="EMBL" id="JACAGK010000048">
    <property type="protein sequence ID" value="MDM1049502.1"/>
    <property type="molecule type" value="Genomic_DNA"/>
</dbReference>
<feature type="domain" description="C2H2-type" evidence="1">
    <location>
        <begin position="11"/>
        <end position="33"/>
    </location>
</feature>
<reference evidence="2" key="1">
    <citation type="submission" date="2020-06" db="EMBL/GenBank/DDBJ databases">
        <authorList>
            <person name="Dong N."/>
        </authorList>
    </citation>
    <scope>NUCLEOTIDE SEQUENCE</scope>
    <source>
        <strain evidence="2">R1692</strain>
    </source>
</reference>